<keyword evidence="3" id="KW-1185">Reference proteome</keyword>
<dbReference type="EMBL" id="QXFT01000689">
    <property type="protein sequence ID" value="KAE9337837.1"/>
    <property type="molecule type" value="Genomic_DNA"/>
</dbReference>
<name>A0A6A4F9T1_9STRA</name>
<dbReference type="Proteomes" id="UP000434957">
    <property type="component" value="Unassembled WGS sequence"/>
</dbReference>
<organism evidence="2 3">
    <name type="scientific">Phytophthora rubi</name>
    <dbReference type="NCBI Taxonomy" id="129364"/>
    <lineage>
        <taxon>Eukaryota</taxon>
        <taxon>Sar</taxon>
        <taxon>Stramenopiles</taxon>
        <taxon>Oomycota</taxon>
        <taxon>Peronosporomycetes</taxon>
        <taxon>Peronosporales</taxon>
        <taxon>Peronosporaceae</taxon>
        <taxon>Phytophthora</taxon>
    </lineage>
</organism>
<feature type="compositionally biased region" description="Acidic residues" evidence="1">
    <location>
        <begin position="504"/>
        <end position="513"/>
    </location>
</feature>
<sequence length="1106" mass="122981">MAESTVHLNSALRERTALETETMLAYMNQTLELPYPPNFVKATMPVLQRAMVEQYHETHLEATLAADVDPRARLRKSMTHNTLFGMMYSANGDTARGRLMISRLMEDVKRLKFDGIHTLSFVFNSQRIAQFYQGFAFRLNGTCIELEDTTAGHDKGTYRQARLRRQYALRAYGVEDLGLVAFLAALSKLPGVRIVDAERPRLEATDIADSSYFLLRFQEEQCPAALQGVTKVFINRKVVTFHHHVVHQRMPCARCFAPFHTTGFCKANPTQLKRNQAKFQRTYKGPVPAFDVGEAIQYHHTDGDSLSNFLETLTRELTAVMNAVAETESAPEGASLETTGPIPDHAGHAGQPTVAAGRTGNAQGPVPARVTHSETTPATDADGFRTVVRRQAHTRHSDLDSKPELRQQTSEEKSDVRLAELTACNGATSHARGDHPDASVRANLDTYPSAMAMGKFALLHDDDSDDNADVSDDEPDEAPYAYEPAPLTPKEVVHEALGQYGALAEEDSEDEVDGSNKDAMSDIASDDDSQRHMDVQSAEGCHDDSVSRRDTTATYSPFPHKDETSARVTGQPNATTGQMGKETSAMVQTTLTSFVTSAGEVIDTLRTAASPVAHAENDFVPGSPDSQQEFTIGTTHRATPDGDHTEPIRVAQFLDSFDGYEVEVPANGQCAMLALYATISNNSTRTLKNTATTVKQAGVIKRGIYALMLANLRRDVEVGLLDPVTVYHDLYPDHPLFDSKEAANAALYAHYEQERDRPTNATVPSSFWAGPHELRAIAQYLREPLLVLDVDRTGIATMQRYTYKVHRLQNGEDHESGCYEAFSHSQARDYMYACWSLHVLPYFMVRHVSERHFYGVAHGDTFVKWRAEGDNEYAANVSSSNTWKGTVNYLRPEEDSDLESLNKLANLDNINSVIIKRLPMRERLDIVCARLGLPTLDAVGYDNEEDLERTIAAEGRILQEALGIDGYASGSQASQDGTGMDIVLPVRYPRASSGEVVENAYFRLLRAPEGEEIDKEDYGQYKLFTAANAEAFSKWCSLYRSRLEIPATRRRSNPRTIAPWLLEHVGALRHLFAFLPYPELEAKQWASENLYQWGAVEAFREQSDAI</sequence>
<evidence type="ECO:0000256" key="1">
    <source>
        <dbReference type="SAM" id="MobiDB-lite"/>
    </source>
</evidence>
<feature type="compositionally biased region" description="Polar residues" evidence="1">
    <location>
        <begin position="566"/>
        <end position="578"/>
    </location>
</feature>
<accession>A0A6A4F9T1</accession>
<feature type="compositionally biased region" description="Acidic residues" evidence="1">
    <location>
        <begin position="462"/>
        <end position="477"/>
    </location>
</feature>
<dbReference type="AlphaFoldDB" id="A0A6A4F9T1"/>
<reference evidence="2 3" key="1">
    <citation type="submission" date="2018-08" db="EMBL/GenBank/DDBJ databases">
        <title>Genomic investigation of the strawberry pathogen Phytophthora fragariae indicates pathogenicity is determined by transcriptional variation in three key races.</title>
        <authorList>
            <person name="Adams T.M."/>
            <person name="Armitage A.D."/>
            <person name="Sobczyk M.K."/>
            <person name="Bates H.J."/>
            <person name="Dunwell J.M."/>
            <person name="Nellist C.F."/>
            <person name="Harrison R.J."/>
        </authorList>
    </citation>
    <scope>NUCLEOTIDE SEQUENCE [LARGE SCALE GENOMIC DNA]</scope>
    <source>
        <strain evidence="2 3">SCRP333</strain>
    </source>
</reference>
<feature type="compositionally biased region" description="Basic and acidic residues" evidence="1">
    <location>
        <begin position="395"/>
        <end position="416"/>
    </location>
</feature>
<feature type="region of interest" description="Disordered" evidence="1">
    <location>
        <begin position="326"/>
        <end position="416"/>
    </location>
</feature>
<gene>
    <name evidence="2" type="ORF">PR003_g11818</name>
</gene>
<evidence type="ECO:0000313" key="3">
    <source>
        <dbReference type="Proteomes" id="UP000434957"/>
    </source>
</evidence>
<proteinExistence type="predicted"/>
<feature type="compositionally biased region" description="Basic and acidic residues" evidence="1">
    <location>
        <begin position="528"/>
        <end position="551"/>
    </location>
</feature>
<protein>
    <recommendedName>
        <fullName evidence="4">OTU domain-containing protein</fullName>
    </recommendedName>
</protein>
<comment type="caution">
    <text evidence="2">The sequence shown here is derived from an EMBL/GenBank/DDBJ whole genome shotgun (WGS) entry which is preliminary data.</text>
</comment>
<feature type="region of interest" description="Disordered" evidence="1">
    <location>
        <begin position="504"/>
        <end position="582"/>
    </location>
</feature>
<evidence type="ECO:0008006" key="4">
    <source>
        <dbReference type="Google" id="ProtNLM"/>
    </source>
</evidence>
<feature type="region of interest" description="Disordered" evidence="1">
    <location>
        <begin position="460"/>
        <end position="487"/>
    </location>
</feature>
<evidence type="ECO:0000313" key="2">
    <source>
        <dbReference type="EMBL" id="KAE9337837.1"/>
    </source>
</evidence>